<sequence>MTQAAVYKKIVALEREVQRMKIEAYRALPKMQRPASVYSEKALESAVRRTRTEIWRRFYAKKIKTVS</sequence>
<dbReference type="Proteomes" id="UP000177306">
    <property type="component" value="Unassembled WGS sequence"/>
</dbReference>
<evidence type="ECO:0000313" key="2">
    <source>
        <dbReference type="Proteomes" id="UP000177306"/>
    </source>
</evidence>
<dbReference type="EMBL" id="MFLY01000004">
    <property type="protein sequence ID" value="OGG73245.1"/>
    <property type="molecule type" value="Genomic_DNA"/>
</dbReference>
<accession>A0A1F6EHX5</accession>
<gene>
    <name evidence="1" type="ORF">A3A38_03895</name>
</gene>
<dbReference type="AlphaFoldDB" id="A0A1F6EHX5"/>
<evidence type="ECO:0000313" key="1">
    <source>
        <dbReference type="EMBL" id="OGG73245.1"/>
    </source>
</evidence>
<proteinExistence type="predicted"/>
<name>A0A1F6EHX5_9BACT</name>
<comment type="caution">
    <text evidence="1">The sequence shown here is derived from an EMBL/GenBank/DDBJ whole genome shotgun (WGS) entry which is preliminary data.</text>
</comment>
<organism evidence="1 2">
    <name type="scientific">Candidatus Kaiserbacteria bacterium RIFCSPLOWO2_01_FULL_53_17</name>
    <dbReference type="NCBI Taxonomy" id="1798511"/>
    <lineage>
        <taxon>Bacteria</taxon>
        <taxon>Candidatus Kaiseribacteriota</taxon>
    </lineage>
</organism>
<reference evidence="1 2" key="1">
    <citation type="journal article" date="2016" name="Nat. Commun.">
        <title>Thousands of microbial genomes shed light on interconnected biogeochemical processes in an aquifer system.</title>
        <authorList>
            <person name="Anantharaman K."/>
            <person name="Brown C.T."/>
            <person name="Hug L.A."/>
            <person name="Sharon I."/>
            <person name="Castelle C.J."/>
            <person name="Probst A.J."/>
            <person name="Thomas B.C."/>
            <person name="Singh A."/>
            <person name="Wilkins M.J."/>
            <person name="Karaoz U."/>
            <person name="Brodie E.L."/>
            <person name="Williams K.H."/>
            <person name="Hubbard S.S."/>
            <person name="Banfield J.F."/>
        </authorList>
    </citation>
    <scope>NUCLEOTIDE SEQUENCE [LARGE SCALE GENOMIC DNA]</scope>
</reference>
<protein>
    <submittedName>
        <fullName evidence="1">Uncharacterized protein</fullName>
    </submittedName>
</protein>